<comment type="caution">
    <text evidence="2">The sequence shown here is derived from an EMBL/GenBank/DDBJ whole genome shotgun (WGS) entry which is preliminary data.</text>
</comment>
<gene>
    <name evidence="2" type="ORF">RSOL_393310</name>
</gene>
<evidence type="ECO:0000313" key="3">
    <source>
        <dbReference type="Proteomes" id="UP000030108"/>
    </source>
</evidence>
<reference evidence="3" key="1">
    <citation type="journal article" date="2014" name="Genome Announc.">
        <title>Draft genome sequence of the plant-pathogenic soil fungus Rhizoctonia solani anastomosis group 3 strain Rhs1AP.</title>
        <authorList>
            <person name="Cubeta M.A."/>
            <person name="Thomas E."/>
            <person name="Dean R.A."/>
            <person name="Jabaji S."/>
            <person name="Neate S.M."/>
            <person name="Tavantzis S."/>
            <person name="Toda T."/>
            <person name="Vilgalys R."/>
            <person name="Bharathan N."/>
            <person name="Fedorova-Abrams N."/>
            <person name="Pakala S.B."/>
            <person name="Pakala S.M."/>
            <person name="Zafar N."/>
            <person name="Joardar V."/>
            <person name="Losada L."/>
            <person name="Nierman W.C."/>
        </authorList>
    </citation>
    <scope>NUCLEOTIDE SEQUENCE [LARGE SCALE GENOMIC DNA]</scope>
    <source>
        <strain evidence="3">AG-3</strain>
    </source>
</reference>
<dbReference type="AlphaFoldDB" id="X8JBL8"/>
<sequence>MEKPPVLAEVESNKDYDDNFKAQFTMIEDKVEGDHNMWELRMVGAPGSKLLHMKYGNEANYGIEVGDLLIDIIIEAHHGCSFVGMQIKANTECKKIGMDLILIVEKTAVATVRERVNLPLNTCITQMERENAALRTQLRDLTKRLENLEKGIKGEMNKKKKGTTKDATEKQVDKTDIEKINEIIERNTVFLSVT</sequence>
<name>X8JBL8_9AGAM</name>
<dbReference type="Proteomes" id="UP000030108">
    <property type="component" value="Unassembled WGS sequence"/>
</dbReference>
<evidence type="ECO:0000313" key="2">
    <source>
        <dbReference type="EMBL" id="EUC61405.1"/>
    </source>
</evidence>
<feature type="non-terminal residue" evidence="2">
    <location>
        <position position="194"/>
    </location>
</feature>
<proteinExistence type="predicted"/>
<accession>X8JBL8</accession>
<dbReference type="EMBL" id="JATN01000319">
    <property type="protein sequence ID" value="EUC61405.1"/>
    <property type="molecule type" value="Genomic_DNA"/>
</dbReference>
<feature type="coiled-coil region" evidence="1">
    <location>
        <begin position="124"/>
        <end position="158"/>
    </location>
</feature>
<evidence type="ECO:0000256" key="1">
    <source>
        <dbReference type="SAM" id="Coils"/>
    </source>
</evidence>
<organism evidence="2 3">
    <name type="scientific">Rhizoctonia solani AG-3 Rhs1AP</name>
    <dbReference type="NCBI Taxonomy" id="1086054"/>
    <lineage>
        <taxon>Eukaryota</taxon>
        <taxon>Fungi</taxon>
        <taxon>Dikarya</taxon>
        <taxon>Basidiomycota</taxon>
        <taxon>Agaricomycotina</taxon>
        <taxon>Agaricomycetes</taxon>
        <taxon>Cantharellales</taxon>
        <taxon>Ceratobasidiaceae</taxon>
        <taxon>Rhizoctonia</taxon>
    </lineage>
</organism>
<keyword evidence="1" id="KW-0175">Coiled coil</keyword>
<protein>
    <submittedName>
        <fullName evidence="2">Uncharacterized protein</fullName>
    </submittedName>
</protein>